<comment type="subunit">
    <text evidence="4">Monomer.</text>
</comment>
<dbReference type="SUPFAM" id="SSF53098">
    <property type="entry name" value="Ribonuclease H-like"/>
    <property type="match status" value="1"/>
</dbReference>
<evidence type="ECO:0000259" key="11">
    <source>
        <dbReference type="PROSITE" id="PS50879"/>
    </source>
</evidence>
<dbReference type="Gene3D" id="3.30.420.10">
    <property type="entry name" value="Ribonuclease H-like superfamily/Ribonuclease H"/>
    <property type="match status" value="1"/>
</dbReference>
<name>A0A4R6Q9I0_9FIRM</name>
<dbReference type="InterPro" id="IPR036397">
    <property type="entry name" value="RNaseH_sf"/>
</dbReference>
<dbReference type="GO" id="GO:0004523">
    <property type="term" value="F:RNA-DNA hybrid ribonuclease activity"/>
    <property type="evidence" value="ECO:0007669"/>
    <property type="project" value="UniProtKB-EC"/>
</dbReference>
<dbReference type="RefSeq" id="WP_133527775.1">
    <property type="nucleotide sequence ID" value="NZ_SNXO01000005.1"/>
</dbReference>
<comment type="catalytic activity">
    <reaction evidence="1">
        <text>Endonucleolytic cleavage to 5'-phosphomonoester.</text>
        <dbReference type="EC" id="3.1.26.4"/>
    </reaction>
</comment>
<keyword evidence="6" id="KW-0540">Nuclease</keyword>
<reference evidence="12 13" key="1">
    <citation type="submission" date="2019-03" db="EMBL/GenBank/DDBJ databases">
        <title>Genomic Encyclopedia of Type Strains, Phase IV (KMG-IV): sequencing the most valuable type-strain genomes for metagenomic binning, comparative biology and taxonomic classification.</title>
        <authorList>
            <person name="Goeker M."/>
        </authorList>
    </citation>
    <scope>NUCLEOTIDE SEQUENCE [LARGE SCALE GENOMIC DNA]</scope>
    <source>
        <strain evidence="12 13">DSM 28287</strain>
    </source>
</reference>
<dbReference type="PANTHER" id="PTHR10642">
    <property type="entry name" value="RIBONUCLEASE H1"/>
    <property type="match status" value="1"/>
</dbReference>
<sequence>MAQVLKMYTDGGCSGNQSKENFGGWGAILEYGDSRRELHGSKANTTNNQMELTAVIEGFRALKREGLVIRVFSDSSYVANCFRDKWYVKWEKNGWVNTAKKPVENKELWQELIALVKKHDVSFYRVKGHVNLNSKSTDMDGLYEKFCSWNGAEFDFESFKYITDMNNRADELANVGINEARG</sequence>
<evidence type="ECO:0000256" key="6">
    <source>
        <dbReference type="ARBA" id="ARBA00022722"/>
    </source>
</evidence>
<evidence type="ECO:0000256" key="7">
    <source>
        <dbReference type="ARBA" id="ARBA00022723"/>
    </source>
</evidence>
<dbReference type="PANTHER" id="PTHR10642:SF26">
    <property type="entry name" value="RIBONUCLEASE H1"/>
    <property type="match status" value="1"/>
</dbReference>
<keyword evidence="13" id="KW-1185">Reference proteome</keyword>
<evidence type="ECO:0000256" key="10">
    <source>
        <dbReference type="ARBA" id="ARBA00022842"/>
    </source>
</evidence>
<evidence type="ECO:0000313" key="13">
    <source>
        <dbReference type="Proteomes" id="UP000295500"/>
    </source>
</evidence>
<dbReference type="InterPro" id="IPR002156">
    <property type="entry name" value="RNaseH_domain"/>
</dbReference>
<evidence type="ECO:0000256" key="2">
    <source>
        <dbReference type="ARBA" id="ARBA00001946"/>
    </source>
</evidence>
<dbReference type="Pfam" id="PF00075">
    <property type="entry name" value="RNase_H"/>
    <property type="match status" value="1"/>
</dbReference>
<comment type="cofactor">
    <cofactor evidence="2">
        <name>Mg(2+)</name>
        <dbReference type="ChEBI" id="CHEBI:18420"/>
    </cofactor>
</comment>
<keyword evidence="10" id="KW-0460">Magnesium</keyword>
<gene>
    <name evidence="12" type="ORF">EV211_10521</name>
</gene>
<comment type="caution">
    <text evidence="12">The sequence shown here is derived from an EMBL/GenBank/DDBJ whole genome shotgun (WGS) entry which is preliminary data.</text>
</comment>
<dbReference type="GO" id="GO:0043137">
    <property type="term" value="P:DNA replication, removal of RNA primer"/>
    <property type="evidence" value="ECO:0007669"/>
    <property type="project" value="TreeGrafter"/>
</dbReference>
<evidence type="ECO:0000256" key="4">
    <source>
        <dbReference type="ARBA" id="ARBA00011245"/>
    </source>
</evidence>
<evidence type="ECO:0000256" key="3">
    <source>
        <dbReference type="ARBA" id="ARBA00005300"/>
    </source>
</evidence>
<evidence type="ECO:0000256" key="5">
    <source>
        <dbReference type="ARBA" id="ARBA00012180"/>
    </source>
</evidence>
<dbReference type="GO" id="GO:0003676">
    <property type="term" value="F:nucleic acid binding"/>
    <property type="evidence" value="ECO:0007669"/>
    <property type="project" value="InterPro"/>
</dbReference>
<comment type="similarity">
    <text evidence="3">Belongs to the RNase H family.</text>
</comment>
<organism evidence="12 13">
    <name type="scientific">Aminicella lysinilytica</name>
    <dbReference type="NCBI Taxonomy" id="433323"/>
    <lineage>
        <taxon>Bacteria</taxon>
        <taxon>Bacillati</taxon>
        <taxon>Bacillota</taxon>
        <taxon>Clostridia</taxon>
        <taxon>Peptostreptococcales</taxon>
        <taxon>Anaerovoracaceae</taxon>
        <taxon>Aminicella</taxon>
    </lineage>
</organism>
<dbReference type="OrthoDB" id="7845843at2"/>
<dbReference type="GO" id="GO:0046872">
    <property type="term" value="F:metal ion binding"/>
    <property type="evidence" value="ECO:0007669"/>
    <property type="project" value="UniProtKB-KW"/>
</dbReference>
<evidence type="ECO:0000256" key="1">
    <source>
        <dbReference type="ARBA" id="ARBA00000077"/>
    </source>
</evidence>
<dbReference type="AlphaFoldDB" id="A0A4R6Q9I0"/>
<keyword evidence="9" id="KW-0378">Hydrolase</keyword>
<dbReference type="InterPro" id="IPR012337">
    <property type="entry name" value="RNaseH-like_sf"/>
</dbReference>
<dbReference type="InterPro" id="IPR022892">
    <property type="entry name" value="RNaseHI"/>
</dbReference>
<evidence type="ECO:0000313" key="12">
    <source>
        <dbReference type="EMBL" id="TDP58951.1"/>
    </source>
</evidence>
<dbReference type="CDD" id="cd09278">
    <property type="entry name" value="RNase_HI_prokaryote_like"/>
    <property type="match status" value="1"/>
</dbReference>
<evidence type="ECO:0000256" key="9">
    <source>
        <dbReference type="ARBA" id="ARBA00022801"/>
    </source>
</evidence>
<proteinExistence type="inferred from homology"/>
<evidence type="ECO:0000256" key="8">
    <source>
        <dbReference type="ARBA" id="ARBA00022759"/>
    </source>
</evidence>
<accession>A0A4R6Q9I0</accession>
<keyword evidence="7" id="KW-0479">Metal-binding</keyword>
<dbReference type="InterPro" id="IPR050092">
    <property type="entry name" value="RNase_H"/>
</dbReference>
<dbReference type="Proteomes" id="UP000295500">
    <property type="component" value="Unassembled WGS sequence"/>
</dbReference>
<feature type="domain" description="RNase H type-1" evidence="11">
    <location>
        <begin position="1"/>
        <end position="148"/>
    </location>
</feature>
<keyword evidence="8" id="KW-0255">Endonuclease</keyword>
<dbReference type="EC" id="3.1.26.4" evidence="5"/>
<protein>
    <recommendedName>
        <fullName evidence="5">ribonuclease H</fullName>
        <ecNumber evidence="5">3.1.26.4</ecNumber>
    </recommendedName>
</protein>
<dbReference type="EMBL" id="SNXO01000005">
    <property type="protein sequence ID" value="TDP58951.1"/>
    <property type="molecule type" value="Genomic_DNA"/>
</dbReference>
<dbReference type="PROSITE" id="PS50879">
    <property type="entry name" value="RNASE_H_1"/>
    <property type="match status" value="1"/>
</dbReference>